<proteinExistence type="predicted"/>
<protein>
    <submittedName>
        <fullName evidence="1">Uncharacterized protein</fullName>
    </submittedName>
</protein>
<keyword evidence="2" id="KW-1185">Reference proteome</keyword>
<dbReference type="RefSeq" id="WP_111599559.1">
    <property type="nucleotide sequence ID" value="NZ_QLLL01000008.1"/>
</dbReference>
<evidence type="ECO:0000313" key="2">
    <source>
        <dbReference type="Proteomes" id="UP000249547"/>
    </source>
</evidence>
<dbReference type="Proteomes" id="UP000249547">
    <property type="component" value="Unassembled WGS sequence"/>
</dbReference>
<dbReference type="EMBL" id="QLLL01000008">
    <property type="protein sequence ID" value="RAJ00445.1"/>
    <property type="molecule type" value="Genomic_DNA"/>
</dbReference>
<comment type="caution">
    <text evidence="1">The sequence shown here is derived from an EMBL/GenBank/DDBJ whole genome shotgun (WGS) entry which is preliminary data.</text>
</comment>
<accession>A0A327Q930</accession>
<reference evidence="1 2" key="1">
    <citation type="submission" date="2018-06" db="EMBL/GenBank/DDBJ databases">
        <title>Genomic Encyclopedia of Archaeal and Bacterial Type Strains, Phase II (KMG-II): from individual species to whole genera.</title>
        <authorList>
            <person name="Goeker M."/>
        </authorList>
    </citation>
    <scope>NUCLEOTIDE SEQUENCE [LARGE SCALE GENOMIC DNA]</scope>
    <source>
        <strain evidence="1 2">DSM 23857</strain>
    </source>
</reference>
<evidence type="ECO:0000313" key="1">
    <source>
        <dbReference type="EMBL" id="RAJ00445.1"/>
    </source>
</evidence>
<sequence>MDNRGVIKFSDRILSKLGIQEQNIVKALGSEKLGDLDLSNNTVLENTHSKLIDAMTMAYSIAGQKADASQLAIQCGELIERILEEVPRLTVDEVKIALRNGVYDSYGDYFGLNLKTFMFFIRSYIRSEMRSKAIADYKHHLNLILPKEEISLDEKNEESNEQMISFLREKYRAGTLDFDFIPTYIVDYLIRANKITAPLDLEKAKTYYYTSYREPFSIIKINISGKELEGKIVAIAKQYLLLEYIKKLDH</sequence>
<name>A0A327Q930_9BACT</name>
<gene>
    <name evidence="1" type="ORF">LX64_04151</name>
</gene>
<dbReference type="OrthoDB" id="790160at2"/>
<dbReference type="AlphaFoldDB" id="A0A327Q930"/>
<organism evidence="1 2">
    <name type="scientific">Chitinophaga skermanii</name>
    <dbReference type="NCBI Taxonomy" id="331697"/>
    <lineage>
        <taxon>Bacteria</taxon>
        <taxon>Pseudomonadati</taxon>
        <taxon>Bacteroidota</taxon>
        <taxon>Chitinophagia</taxon>
        <taxon>Chitinophagales</taxon>
        <taxon>Chitinophagaceae</taxon>
        <taxon>Chitinophaga</taxon>
    </lineage>
</organism>